<gene>
    <name evidence="1" type="ORF">E5342_14140</name>
</gene>
<dbReference type="EMBL" id="SRYM01000046">
    <property type="protein sequence ID" value="TGY55597.1"/>
    <property type="molecule type" value="Genomic_DNA"/>
</dbReference>
<evidence type="ECO:0000313" key="2">
    <source>
        <dbReference type="Proteomes" id="UP000310032"/>
    </source>
</evidence>
<proteinExistence type="predicted"/>
<accession>A0A4S2EIP0</accession>
<evidence type="ECO:0000313" key="1">
    <source>
        <dbReference type="EMBL" id="TGY55597.1"/>
    </source>
</evidence>
<protein>
    <submittedName>
        <fullName evidence="1">Uncharacterized protein</fullName>
    </submittedName>
</protein>
<reference evidence="1 2" key="1">
    <citation type="submission" date="2019-04" db="EMBL/GenBank/DDBJ databases">
        <title>Microbes associate with the intestines of laboratory mice.</title>
        <authorList>
            <person name="Navarre W."/>
            <person name="Wong E."/>
            <person name="Huang K."/>
            <person name="Tropini C."/>
            <person name="Ng K."/>
            <person name="Yu B."/>
        </authorList>
    </citation>
    <scope>NUCLEOTIDE SEQUENCE [LARGE SCALE GENOMIC DNA]</scope>
    <source>
        <strain evidence="1 2">NM39_I3</strain>
    </source>
</reference>
<name>A0A4S2EIP0_PARDI</name>
<dbReference type="AlphaFoldDB" id="A0A4S2EIP0"/>
<comment type="caution">
    <text evidence="1">The sequence shown here is derived from an EMBL/GenBank/DDBJ whole genome shotgun (WGS) entry which is preliminary data.</text>
</comment>
<dbReference type="RefSeq" id="WP_168354500.1">
    <property type="nucleotide sequence ID" value="NZ_SRYM01000046.1"/>
</dbReference>
<organism evidence="1 2">
    <name type="scientific">Parabacteroides distasonis</name>
    <dbReference type="NCBI Taxonomy" id="823"/>
    <lineage>
        <taxon>Bacteria</taxon>
        <taxon>Pseudomonadati</taxon>
        <taxon>Bacteroidota</taxon>
        <taxon>Bacteroidia</taxon>
        <taxon>Bacteroidales</taxon>
        <taxon>Tannerellaceae</taxon>
        <taxon>Parabacteroides</taxon>
    </lineage>
</organism>
<dbReference type="Proteomes" id="UP000310032">
    <property type="component" value="Unassembled WGS sequence"/>
</dbReference>
<sequence>MKFSIGVKEMPEYGLSGGQILRDPQELDWFNGITEVLLYMDENLSLLNADLKAFGLENTDLCILKKED</sequence>